<dbReference type="Pfam" id="PF07727">
    <property type="entry name" value="RVT_2"/>
    <property type="match status" value="1"/>
</dbReference>
<dbReference type="SUPFAM" id="SSF53098">
    <property type="entry name" value="Ribonuclease H-like"/>
    <property type="match status" value="1"/>
</dbReference>
<protein>
    <submittedName>
        <fullName evidence="3">Retrovirus-related Pol polyprotein from transposon RE2</fullName>
    </submittedName>
</protein>
<dbReference type="CDD" id="cd09272">
    <property type="entry name" value="RNase_HI_RT_Ty1"/>
    <property type="match status" value="1"/>
</dbReference>
<dbReference type="GO" id="GO:0003676">
    <property type="term" value="F:nucleic acid binding"/>
    <property type="evidence" value="ECO:0007669"/>
    <property type="project" value="InterPro"/>
</dbReference>
<dbReference type="InterPro" id="IPR001584">
    <property type="entry name" value="Integrase_cat-core"/>
</dbReference>
<accession>A0AAW2VFK1</accession>
<dbReference type="PANTHER" id="PTHR11439">
    <property type="entry name" value="GAG-POL-RELATED RETROTRANSPOSON"/>
    <property type="match status" value="1"/>
</dbReference>
<dbReference type="AlphaFoldDB" id="A0AAW2VFK1"/>
<proteinExistence type="predicted"/>
<dbReference type="GO" id="GO:0015074">
    <property type="term" value="P:DNA integration"/>
    <property type="evidence" value="ECO:0007669"/>
    <property type="project" value="InterPro"/>
</dbReference>
<reference evidence="3" key="1">
    <citation type="submission" date="2020-06" db="EMBL/GenBank/DDBJ databases">
        <authorList>
            <person name="Li T."/>
            <person name="Hu X."/>
            <person name="Zhang T."/>
            <person name="Song X."/>
            <person name="Zhang H."/>
            <person name="Dai N."/>
            <person name="Sheng W."/>
            <person name="Hou X."/>
            <person name="Wei L."/>
        </authorList>
    </citation>
    <scope>NUCLEOTIDE SEQUENCE</scope>
    <source>
        <strain evidence="3">KEN1</strain>
        <tissue evidence="3">Leaf</tissue>
    </source>
</reference>
<dbReference type="PROSITE" id="PS50994">
    <property type="entry name" value="INTEGRASE"/>
    <property type="match status" value="1"/>
</dbReference>
<dbReference type="EMBL" id="JACGWN010000010">
    <property type="protein sequence ID" value="KAL0427096.1"/>
    <property type="molecule type" value="Genomic_DNA"/>
</dbReference>
<comment type="caution">
    <text evidence="3">The sequence shown here is derived from an EMBL/GenBank/DDBJ whole genome shotgun (WGS) entry which is preliminary data.</text>
</comment>
<dbReference type="PANTHER" id="PTHR11439:SF462">
    <property type="match status" value="1"/>
</dbReference>
<dbReference type="SUPFAM" id="SSF56672">
    <property type="entry name" value="DNA/RNA polymerases"/>
    <property type="match status" value="1"/>
</dbReference>
<feature type="domain" description="Integrase catalytic" evidence="2">
    <location>
        <begin position="1"/>
        <end position="122"/>
    </location>
</feature>
<evidence type="ECO:0000259" key="2">
    <source>
        <dbReference type="PROSITE" id="PS50994"/>
    </source>
</evidence>
<evidence type="ECO:0000313" key="3">
    <source>
        <dbReference type="EMBL" id="KAL0427096.1"/>
    </source>
</evidence>
<sequence>MAEKSEVTKLLKNFCVMAKIQFDKHVKVVRSDNGTEFAPLRSYFKENEIEFQTSCVDTPQQNGRVERKHRYILNVGRALRFQANLPLTFWGECILTAAYLINRTPTSLLNGKSPYELLHGKPPPYTHLRIFDCLCFARHAPRDKNKFNPRSRKCIFVGYPHRKKGWRVFYLEACEFFVSRDVVFFETKFPYCEPTTTLVASIDNSPSVAAYDDPLTYHSPSPLGLSNSLESRSENIASPQVATTSNRETVLDSNHPQDLVSTSDDRGSPSCVLRCSERSRQPNTRLKDYVCLTARCVDPSASPTIQSLSSGTLYPIANYVTCANFNAKHTHFLAAITIETEPNRFVDSVKDPRWCDAMAKEIAALESNGTWTIEDLPPGKHAIGCKWVYKIKYNSDGTIVRFKARLVILGNNQVEGVDFNETFAPVAKMVFVRTFLAVVVARGWAFHQMDVHNAFLHGDLDEEVYMQLPPGFSISTPGKVCRLRKSLYALRQAPRNWFAKLTGALKSFGFQQSYADYSLFTYERQDVSLHVLIYVDDLIITGNNLATLSKFKDYLSHCFHMKDLGLLKYFLGIEIARGPDGLFLTQRKYTLDILSEVGFLDAKPADFPIEQNHNLSLDNGPLFVDPARYHRLIGRLIYLTITRPELCYVVHILAQFMNSPRDAHWEVALRVLRYLKGHPGQGILLRHDSALHLNAYCYSDWASCPLTRRSLTGYFILLGDSPISWKIKKQPTVSRSSAEAEYRSMAATSCELTWLKSLLCSLGVSHSQPMWLFCNSQVALHIAANPVFHERTKHIEVDYHYARDQIQAGTIVTAHVRSQNQLANIFTKALGCQ</sequence>
<dbReference type="InterPro" id="IPR013103">
    <property type="entry name" value="RVT_2"/>
</dbReference>
<dbReference type="InterPro" id="IPR043502">
    <property type="entry name" value="DNA/RNA_pol_sf"/>
</dbReference>
<organism evidence="3">
    <name type="scientific">Sesamum latifolium</name>
    <dbReference type="NCBI Taxonomy" id="2727402"/>
    <lineage>
        <taxon>Eukaryota</taxon>
        <taxon>Viridiplantae</taxon>
        <taxon>Streptophyta</taxon>
        <taxon>Embryophyta</taxon>
        <taxon>Tracheophyta</taxon>
        <taxon>Spermatophyta</taxon>
        <taxon>Magnoliopsida</taxon>
        <taxon>eudicotyledons</taxon>
        <taxon>Gunneridae</taxon>
        <taxon>Pentapetalae</taxon>
        <taxon>asterids</taxon>
        <taxon>lamiids</taxon>
        <taxon>Lamiales</taxon>
        <taxon>Pedaliaceae</taxon>
        <taxon>Sesamum</taxon>
    </lineage>
</organism>
<feature type="compositionally biased region" description="Polar residues" evidence="1">
    <location>
        <begin position="234"/>
        <end position="262"/>
    </location>
</feature>
<dbReference type="Pfam" id="PF25597">
    <property type="entry name" value="SH3_retrovirus"/>
    <property type="match status" value="1"/>
</dbReference>
<gene>
    <name evidence="3" type="ORF">Slati_2884400</name>
</gene>
<feature type="region of interest" description="Disordered" evidence="1">
    <location>
        <begin position="234"/>
        <end position="270"/>
    </location>
</feature>
<reference evidence="3" key="2">
    <citation type="journal article" date="2024" name="Plant">
        <title>Genomic evolution and insights into agronomic trait innovations of Sesamum species.</title>
        <authorList>
            <person name="Miao H."/>
            <person name="Wang L."/>
            <person name="Qu L."/>
            <person name="Liu H."/>
            <person name="Sun Y."/>
            <person name="Le M."/>
            <person name="Wang Q."/>
            <person name="Wei S."/>
            <person name="Zheng Y."/>
            <person name="Lin W."/>
            <person name="Duan Y."/>
            <person name="Cao H."/>
            <person name="Xiong S."/>
            <person name="Wang X."/>
            <person name="Wei L."/>
            <person name="Li C."/>
            <person name="Ma Q."/>
            <person name="Ju M."/>
            <person name="Zhao R."/>
            <person name="Li G."/>
            <person name="Mu C."/>
            <person name="Tian Q."/>
            <person name="Mei H."/>
            <person name="Zhang T."/>
            <person name="Gao T."/>
            <person name="Zhang H."/>
        </authorList>
    </citation>
    <scope>NUCLEOTIDE SEQUENCE</scope>
    <source>
        <strain evidence="3">KEN1</strain>
    </source>
</reference>
<dbReference type="InterPro" id="IPR057670">
    <property type="entry name" value="SH3_retrovirus"/>
</dbReference>
<dbReference type="InterPro" id="IPR036397">
    <property type="entry name" value="RNaseH_sf"/>
</dbReference>
<dbReference type="InterPro" id="IPR012337">
    <property type="entry name" value="RNaseH-like_sf"/>
</dbReference>
<name>A0AAW2VFK1_9LAMI</name>
<evidence type="ECO:0000256" key="1">
    <source>
        <dbReference type="SAM" id="MobiDB-lite"/>
    </source>
</evidence>
<dbReference type="Gene3D" id="3.30.420.10">
    <property type="entry name" value="Ribonuclease H-like superfamily/Ribonuclease H"/>
    <property type="match status" value="1"/>
</dbReference>